<feature type="region of interest" description="Disordered" evidence="1">
    <location>
        <begin position="67"/>
        <end position="89"/>
    </location>
</feature>
<protein>
    <submittedName>
        <fullName evidence="2">Uncharacterized protein</fullName>
    </submittedName>
</protein>
<dbReference type="EMBL" id="KV417481">
    <property type="protein sequence ID" value="KZP34049.1"/>
    <property type="molecule type" value="Genomic_DNA"/>
</dbReference>
<gene>
    <name evidence="2" type="ORF">FIBSPDRAFT_881504</name>
</gene>
<accession>A0A166WS10</accession>
<dbReference type="AlphaFoldDB" id="A0A166WS10"/>
<feature type="compositionally biased region" description="Polar residues" evidence="1">
    <location>
        <begin position="457"/>
        <end position="466"/>
    </location>
</feature>
<feature type="region of interest" description="Disordered" evidence="1">
    <location>
        <begin position="345"/>
        <end position="376"/>
    </location>
</feature>
<feature type="compositionally biased region" description="Basic and acidic residues" evidence="1">
    <location>
        <begin position="394"/>
        <end position="431"/>
    </location>
</feature>
<evidence type="ECO:0000313" key="2">
    <source>
        <dbReference type="EMBL" id="KZP34049.1"/>
    </source>
</evidence>
<sequence length="488" mass="55447">MSDDSTEIDHKAQGSFRNEAVNIIRIDSMGIKDTIGASVPKKSARGIADVGHDYFSQVIEFAPPHVHKRNKRSHDALEAAKKKKNQSPPEIDAAFEKVWELLKEPVLNLKIEEIQKKQNSARENDAKTQARLVPIMKMHEIKKITQANPLGKDVRLKLVVGATKLTGSQYWIYTEPFGNNHTLSTVLWLLIQSGSVRMDQNPHFYSAGLLDPATFNRHFKTGPLSFDKKLGTKDVLVLHVLVDTNSRLVLQSQDPSFYRNFGNIWSPSKLKDPIRIVKHFDGTLEATNWIDSQISESRLALRLISGSASTSQAGKNIWDDYLMPVSRNIVGQKLPAILPTDDYEEISGEDTEPEEEQDSSEDATQEEPIQAAPQRQTRLQIRLQQINREAEEAKEAARVEQEQREECAESEKRRREAEAAERLQTRLELNRSNRKSMQNWRGEEGRLNRQKRLLELNGSNGRSVQKQRNEGEGRRRLRRAGWAANGGL</sequence>
<feature type="region of interest" description="Disordered" evidence="1">
    <location>
        <begin position="394"/>
        <end position="488"/>
    </location>
</feature>
<dbReference type="OrthoDB" id="3270096at2759"/>
<organism evidence="2">
    <name type="scientific">Athelia psychrophila</name>
    <dbReference type="NCBI Taxonomy" id="1759441"/>
    <lineage>
        <taxon>Eukaryota</taxon>
        <taxon>Fungi</taxon>
        <taxon>Dikarya</taxon>
        <taxon>Basidiomycota</taxon>
        <taxon>Agaricomycotina</taxon>
        <taxon>Agaricomycetes</taxon>
        <taxon>Agaricomycetidae</taxon>
        <taxon>Atheliales</taxon>
        <taxon>Atheliaceae</taxon>
        <taxon>Athelia</taxon>
    </lineage>
</organism>
<reference evidence="2" key="1">
    <citation type="journal article" date="2016" name="Mol. Biol. Evol.">
        <title>Comparative Genomics of Early-Diverging Mushroom-Forming Fungi Provides Insights into the Origins of Lignocellulose Decay Capabilities.</title>
        <authorList>
            <person name="Nagy L.G."/>
            <person name="Riley R."/>
            <person name="Tritt A."/>
            <person name="Adam C."/>
            <person name="Daum C."/>
            <person name="Floudas D."/>
            <person name="Sun H."/>
            <person name="Yadav J.S."/>
            <person name="Pangilinan J."/>
            <person name="Larsson K.H."/>
            <person name="Matsuura K."/>
            <person name="Barry K."/>
            <person name="Labutti K."/>
            <person name="Kuo R."/>
            <person name="Ohm R.A."/>
            <person name="Bhattacharya S.S."/>
            <person name="Shirouzu T."/>
            <person name="Yoshinaga Y."/>
            <person name="Martin F.M."/>
            <person name="Grigoriev I.V."/>
            <person name="Hibbett D.S."/>
        </authorList>
    </citation>
    <scope>NUCLEOTIDE SEQUENCE [LARGE SCALE GENOMIC DNA]</scope>
    <source>
        <strain evidence="2">CBS 109695</strain>
    </source>
</reference>
<proteinExistence type="predicted"/>
<name>A0A166WS10_9AGAM</name>
<evidence type="ECO:0000256" key="1">
    <source>
        <dbReference type="SAM" id="MobiDB-lite"/>
    </source>
</evidence>
<feature type="compositionally biased region" description="Acidic residues" evidence="1">
    <location>
        <begin position="345"/>
        <end position="365"/>
    </location>
</feature>